<organism evidence="2 3">
    <name type="scientific">Capronia coronata CBS 617.96</name>
    <dbReference type="NCBI Taxonomy" id="1182541"/>
    <lineage>
        <taxon>Eukaryota</taxon>
        <taxon>Fungi</taxon>
        <taxon>Dikarya</taxon>
        <taxon>Ascomycota</taxon>
        <taxon>Pezizomycotina</taxon>
        <taxon>Eurotiomycetes</taxon>
        <taxon>Chaetothyriomycetidae</taxon>
        <taxon>Chaetothyriales</taxon>
        <taxon>Herpotrichiellaceae</taxon>
        <taxon>Capronia</taxon>
    </lineage>
</organism>
<protein>
    <recommendedName>
        <fullName evidence="4">Phosphatidylethanolamine-binding protein</fullName>
    </recommendedName>
</protein>
<dbReference type="HOGENOM" id="CLU_043994_4_0_1"/>
<dbReference type="OrthoDB" id="440553at2759"/>
<dbReference type="AlphaFoldDB" id="W9YM89"/>
<dbReference type="Pfam" id="PF01161">
    <property type="entry name" value="PBP"/>
    <property type="match status" value="1"/>
</dbReference>
<dbReference type="GO" id="GO:0046578">
    <property type="term" value="P:regulation of Ras protein signal transduction"/>
    <property type="evidence" value="ECO:0007669"/>
    <property type="project" value="TreeGrafter"/>
</dbReference>
<sequence>MRPSFSMQLIPALLATIALVSAQCAPGFPVQVDTNLRVEYQSTNTDVDPAGALLQREDLLDTPTVQGPKGSTRTLTFMLFMIDQDVSDNSGQRKQFLHFFEPNLSGASEVLFADSSVPNSTDASRVDYLAPSPPAGDGPHSYTFLLYRQPKGFQIPSSFSAFFPPSDTSARLGFDTAGFAQAADLGEATSANWFQVQNGEAVASSSSSSPSVETSTSISTFSEAASTSTEAASVATFTSAETTSTESTAPAFTITTASAAASTASFSSEETVSAESTSVTDVFTFLTSTATDSAAVLTSTAVATFVTATQASSSAATASSSGSTSATASSSPEAGSAACAISARGSLGSLIAGFALALMAGAGMLA</sequence>
<comment type="caution">
    <text evidence="2">The sequence shown here is derived from an EMBL/GenBank/DDBJ whole genome shotgun (WGS) entry which is preliminary data.</text>
</comment>
<dbReference type="CDD" id="cd00866">
    <property type="entry name" value="PEBP_euk"/>
    <property type="match status" value="1"/>
</dbReference>
<reference evidence="2 3" key="1">
    <citation type="submission" date="2013-03" db="EMBL/GenBank/DDBJ databases">
        <title>The Genome Sequence of Capronia coronata CBS 617.96.</title>
        <authorList>
            <consortium name="The Broad Institute Genomics Platform"/>
            <person name="Cuomo C."/>
            <person name="de Hoog S."/>
            <person name="Gorbushina A."/>
            <person name="Walker B."/>
            <person name="Young S.K."/>
            <person name="Zeng Q."/>
            <person name="Gargeya S."/>
            <person name="Fitzgerald M."/>
            <person name="Haas B."/>
            <person name="Abouelleil A."/>
            <person name="Allen A.W."/>
            <person name="Alvarado L."/>
            <person name="Arachchi H.M."/>
            <person name="Berlin A.M."/>
            <person name="Chapman S.B."/>
            <person name="Gainer-Dewar J."/>
            <person name="Goldberg J."/>
            <person name="Griggs A."/>
            <person name="Gujja S."/>
            <person name="Hansen M."/>
            <person name="Howarth C."/>
            <person name="Imamovic A."/>
            <person name="Ireland A."/>
            <person name="Larimer J."/>
            <person name="McCowan C."/>
            <person name="Murphy C."/>
            <person name="Pearson M."/>
            <person name="Poon T.W."/>
            <person name="Priest M."/>
            <person name="Roberts A."/>
            <person name="Saif S."/>
            <person name="Shea T."/>
            <person name="Sisk P."/>
            <person name="Sykes S."/>
            <person name="Wortman J."/>
            <person name="Nusbaum C."/>
            <person name="Birren B."/>
        </authorList>
    </citation>
    <scope>NUCLEOTIDE SEQUENCE [LARGE SCALE GENOMIC DNA]</scope>
    <source>
        <strain evidence="2 3">CBS 617.96</strain>
    </source>
</reference>
<keyword evidence="3" id="KW-1185">Reference proteome</keyword>
<dbReference type="InterPro" id="IPR008914">
    <property type="entry name" value="PEBP"/>
</dbReference>
<evidence type="ECO:0000313" key="3">
    <source>
        <dbReference type="Proteomes" id="UP000019484"/>
    </source>
</evidence>
<dbReference type="InterPro" id="IPR036610">
    <property type="entry name" value="PEBP-like_sf"/>
</dbReference>
<name>W9YM89_9EURO</name>
<dbReference type="eggNOG" id="ENOG502S6VR">
    <property type="taxonomic scope" value="Eukaryota"/>
</dbReference>
<dbReference type="Proteomes" id="UP000019484">
    <property type="component" value="Unassembled WGS sequence"/>
</dbReference>
<dbReference type="RefSeq" id="XP_007721526.1">
    <property type="nucleotide sequence ID" value="XM_007723336.1"/>
</dbReference>
<dbReference type="GO" id="GO:0030414">
    <property type="term" value="F:peptidase inhibitor activity"/>
    <property type="evidence" value="ECO:0007669"/>
    <property type="project" value="TreeGrafter"/>
</dbReference>
<feature type="signal peptide" evidence="1">
    <location>
        <begin position="1"/>
        <end position="22"/>
    </location>
</feature>
<dbReference type="GeneID" id="19157325"/>
<proteinExistence type="predicted"/>
<dbReference type="EMBL" id="AMWN01000002">
    <property type="protein sequence ID" value="EXJ94032.1"/>
    <property type="molecule type" value="Genomic_DNA"/>
</dbReference>
<feature type="chain" id="PRO_5004933732" description="Phosphatidylethanolamine-binding protein" evidence="1">
    <location>
        <begin position="23"/>
        <end position="366"/>
    </location>
</feature>
<dbReference type="PANTHER" id="PTHR11362:SF148">
    <property type="entry name" value="CARBOXYPEPTIDASE Y INHIBITOR"/>
    <property type="match status" value="1"/>
</dbReference>
<gene>
    <name evidence="2" type="ORF">A1O1_02425</name>
</gene>
<keyword evidence="1" id="KW-0732">Signal</keyword>
<dbReference type="InterPro" id="IPR035810">
    <property type="entry name" value="PEBP_euk"/>
</dbReference>
<accession>W9YM89</accession>
<evidence type="ECO:0008006" key="4">
    <source>
        <dbReference type="Google" id="ProtNLM"/>
    </source>
</evidence>
<dbReference type="GO" id="GO:0005543">
    <property type="term" value="F:phospholipid binding"/>
    <property type="evidence" value="ECO:0007669"/>
    <property type="project" value="TreeGrafter"/>
</dbReference>
<dbReference type="PANTHER" id="PTHR11362">
    <property type="entry name" value="PHOSPHATIDYLETHANOLAMINE-BINDING PROTEIN"/>
    <property type="match status" value="1"/>
</dbReference>
<evidence type="ECO:0000256" key="1">
    <source>
        <dbReference type="SAM" id="SignalP"/>
    </source>
</evidence>
<dbReference type="SUPFAM" id="SSF49777">
    <property type="entry name" value="PEBP-like"/>
    <property type="match status" value="1"/>
</dbReference>
<evidence type="ECO:0000313" key="2">
    <source>
        <dbReference type="EMBL" id="EXJ94032.1"/>
    </source>
</evidence>
<dbReference type="GO" id="GO:0030162">
    <property type="term" value="P:regulation of proteolysis"/>
    <property type="evidence" value="ECO:0007669"/>
    <property type="project" value="TreeGrafter"/>
</dbReference>
<dbReference type="STRING" id="1182541.W9YM89"/>
<dbReference type="Gene3D" id="3.90.280.10">
    <property type="entry name" value="PEBP-like"/>
    <property type="match status" value="1"/>
</dbReference>